<evidence type="ECO:0000256" key="6">
    <source>
        <dbReference type="ARBA" id="ARBA00023143"/>
    </source>
</evidence>
<keyword evidence="8" id="KW-0175">Coiled coil</keyword>
<dbReference type="SUPFAM" id="SSF64518">
    <property type="entry name" value="Phase 1 flagellin"/>
    <property type="match status" value="1"/>
</dbReference>
<keyword evidence="6 7" id="KW-0975">Bacterial flagellum</keyword>
<evidence type="ECO:0000313" key="13">
    <source>
        <dbReference type="Proteomes" id="UP001271769"/>
    </source>
</evidence>
<organism evidence="12 13">
    <name type="scientific">Dongia rigui</name>
    <dbReference type="NCBI Taxonomy" id="940149"/>
    <lineage>
        <taxon>Bacteria</taxon>
        <taxon>Pseudomonadati</taxon>
        <taxon>Pseudomonadota</taxon>
        <taxon>Alphaproteobacteria</taxon>
        <taxon>Rhodospirillales</taxon>
        <taxon>Dongiaceae</taxon>
        <taxon>Dongia</taxon>
    </lineage>
</organism>
<comment type="subcellular location">
    <subcellularLocation>
        <location evidence="1">Bacterial flagellum basal body</location>
    </subcellularLocation>
    <subcellularLocation>
        <location evidence="2 7">Secreted</location>
    </subcellularLocation>
</comment>
<gene>
    <name evidence="7 12" type="primary">flgK</name>
    <name evidence="12" type="ORF">SMD31_02160</name>
</gene>
<dbReference type="InterPro" id="IPR010930">
    <property type="entry name" value="Flg_bb/hook_C_dom"/>
</dbReference>
<dbReference type="RefSeq" id="WP_320499013.1">
    <property type="nucleotide sequence ID" value="NZ_JAXCLX010000001.1"/>
</dbReference>
<dbReference type="Proteomes" id="UP001271769">
    <property type="component" value="Unassembled WGS sequence"/>
</dbReference>
<evidence type="ECO:0000259" key="11">
    <source>
        <dbReference type="Pfam" id="PF22638"/>
    </source>
</evidence>
<evidence type="ECO:0000256" key="1">
    <source>
        <dbReference type="ARBA" id="ARBA00004117"/>
    </source>
</evidence>
<dbReference type="PRINTS" id="PR01005">
    <property type="entry name" value="FLGHOOKAP1"/>
</dbReference>
<dbReference type="InterPro" id="IPR001444">
    <property type="entry name" value="Flag_bb_rod_N"/>
</dbReference>
<feature type="domain" description="Flagellar basal-body/hook protein C-terminal" evidence="10">
    <location>
        <begin position="535"/>
        <end position="575"/>
    </location>
</feature>
<sequence length="576" mass="57907">MTLSSAISTATSGMRATQAAITTTSNNIANADVDGYTKKSATFQTVVISGTGSGVSLGEIQRQVDAGLERRTNTARSQSSLSEVVADYLSQLSNAIGTTTGDDTIASAISNLTNSLQSLSVSPDSTSEAQSVVTDLADLADSANTLTDSIQDLRQDADRAIADSVDTVNAALERLDDLNAQVLRAQASGASTADLADQQMQQVAIIAQEINVTYFTDGTGAVSVYGPGGTVLLNDDAHLLSFTAAASVDSGDSLANGNLSGISVGGKDMTAFISSGTIGGLLDVRDDILPAQQASVDALTDQIMTAVNAAQNAGTSVPPPNALTSSDAIDGSASLGGNGTLRVALLDADGKVQSYSDLDLTTYATVNDLVAAIDGMSGVTATIDADGKLSIAADDGSLGIGLAQLSGGIGGESVSSALGLNDLLSVDSEGHLSLRADVAADPSLLARGALSSATTLTIGASGIESGDTTAIASLVEAFTGTRNFAAVGDLGTVKGTIADYAAEIIGHVATLSTNATANAEIKSGALDNLSSSLANASGVNLDEEAAELEILQTNYQAAANVISVIQEMYDTLLNMI</sequence>
<feature type="domain" description="Flagellar hook-associated protein FlgK helical" evidence="11">
    <location>
        <begin position="89"/>
        <end position="315"/>
    </location>
</feature>
<comment type="caution">
    <text evidence="12">The sequence shown here is derived from an EMBL/GenBank/DDBJ whole genome shotgun (WGS) entry which is preliminary data.</text>
</comment>
<evidence type="ECO:0000256" key="7">
    <source>
        <dbReference type="RuleBase" id="RU362065"/>
    </source>
</evidence>
<comment type="similarity">
    <text evidence="3 7">Belongs to the flagella basal body rod proteins family.</text>
</comment>
<dbReference type="Pfam" id="PF00460">
    <property type="entry name" value="Flg_bb_rod"/>
    <property type="match status" value="1"/>
</dbReference>
<evidence type="ECO:0000256" key="3">
    <source>
        <dbReference type="ARBA" id="ARBA00009677"/>
    </source>
</evidence>
<name>A0ABU5DTR8_9PROT</name>
<feature type="domain" description="Flagellar basal body rod protein N-terminal" evidence="9">
    <location>
        <begin position="8"/>
        <end position="37"/>
    </location>
</feature>
<dbReference type="InterPro" id="IPR002371">
    <property type="entry name" value="FlgK"/>
</dbReference>
<dbReference type="InterPro" id="IPR053927">
    <property type="entry name" value="FlgK_helical"/>
</dbReference>
<keyword evidence="12" id="KW-0966">Cell projection</keyword>
<evidence type="ECO:0000256" key="5">
    <source>
        <dbReference type="ARBA" id="ARBA00022525"/>
    </source>
</evidence>
<dbReference type="PANTHER" id="PTHR30033:SF1">
    <property type="entry name" value="FLAGELLAR HOOK-ASSOCIATED PROTEIN 1"/>
    <property type="match status" value="1"/>
</dbReference>
<keyword evidence="5 7" id="KW-0964">Secreted</keyword>
<dbReference type="NCBIfam" id="TIGR02492">
    <property type="entry name" value="flgK_ends"/>
    <property type="match status" value="1"/>
</dbReference>
<dbReference type="Pfam" id="PF06429">
    <property type="entry name" value="Flg_bbr_C"/>
    <property type="match status" value="1"/>
</dbReference>
<keyword evidence="12" id="KW-0282">Flagellum</keyword>
<dbReference type="PANTHER" id="PTHR30033">
    <property type="entry name" value="FLAGELLAR HOOK-ASSOCIATED PROTEIN 1"/>
    <property type="match status" value="1"/>
</dbReference>
<reference evidence="12 13" key="1">
    <citation type="journal article" date="2013" name="Antonie Van Leeuwenhoek">
        <title>Dongia rigui sp. nov., isolated from freshwater of a large wetland in Korea.</title>
        <authorList>
            <person name="Baik K.S."/>
            <person name="Hwang Y.M."/>
            <person name="Choi J.S."/>
            <person name="Kwon J."/>
            <person name="Seong C.N."/>
        </authorList>
    </citation>
    <scope>NUCLEOTIDE SEQUENCE [LARGE SCALE GENOMIC DNA]</scope>
    <source>
        <strain evidence="12 13">04SU4-P</strain>
    </source>
</reference>
<evidence type="ECO:0000256" key="4">
    <source>
        <dbReference type="ARBA" id="ARBA00016244"/>
    </source>
</evidence>
<evidence type="ECO:0000259" key="10">
    <source>
        <dbReference type="Pfam" id="PF06429"/>
    </source>
</evidence>
<accession>A0ABU5DTR8</accession>
<evidence type="ECO:0000256" key="8">
    <source>
        <dbReference type="SAM" id="Coils"/>
    </source>
</evidence>
<keyword evidence="13" id="KW-1185">Reference proteome</keyword>
<proteinExistence type="inferred from homology"/>
<protein>
    <recommendedName>
        <fullName evidence="4 7">Flagellar hook-associated protein 1</fullName>
        <shortName evidence="7">HAP1</shortName>
    </recommendedName>
</protein>
<evidence type="ECO:0000313" key="12">
    <source>
        <dbReference type="EMBL" id="MDY0870700.1"/>
    </source>
</evidence>
<evidence type="ECO:0000259" key="9">
    <source>
        <dbReference type="Pfam" id="PF00460"/>
    </source>
</evidence>
<feature type="coiled-coil region" evidence="8">
    <location>
        <begin position="136"/>
        <end position="188"/>
    </location>
</feature>
<evidence type="ECO:0000256" key="2">
    <source>
        <dbReference type="ARBA" id="ARBA00004613"/>
    </source>
</evidence>
<dbReference type="Pfam" id="PF22638">
    <property type="entry name" value="FlgK_D1"/>
    <property type="match status" value="1"/>
</dbReference>
<dbReference type="EMBL" id="JAXCLX010000001">
    <property type="protein sequence ID" value="MDY0870700.1"/>
    <property type="molecule type" value="Genomic_DNA"/>
</dbReference>
<keyword evidence="12" id="KW-0969">Cilium</keyword>